<comment type="caution">
    <text evidence="4">The sequence shown here is derived from an EMBL/GenBank/DDBJ whole genome shotgun (WGS) entry which is preliminary data.</text>
</comment>
<dbReference type="OrthoDB" id="6284217at2759"/>
<reference evidence="4" key="1">
    <citation type="thesis" date="2020" institute="ProQuest LLC" country="789 East Eisenhower Parkway, Ann Arbor, MI, USA">
        <title>Comparative Genomics and Chromosome Evolution.</title>
        <authorList>
            <person name="Mudd A.B."/>
        </authorList>
    </citation>
    <scope>NUCLEOTIDE SEQUENCE</scope>
    <source>
        <strain evidence="4">HN-11 Male</strain>
        <tissue evidence="4">Kidney and liver</tissue>
    </source>
</reference>
<evidence type="ECO:0000256" key="2">
    <source>
        <dbReference type="PROSITE-ProRule" id="PRU01324"/>
    </source>
</evidence>
<organism evidence="4 5">
    <name type="scientific">Eleutherodactylus coqui</name>
    <name type="common">Puerto Rican coqui</name>
    <dbReference type="NCBI Taxonomy" id="57060"/>
    <lineage>
        <taxon>Eukaryota</taxon>
        <taxon>Metazoa</taxon>
        <taxon>Chordata</taxon>
        <taxon>Craniata</taxon>
        <taxon>Vertebrata</taxon>
        <taxon>Euteleostomi</taxon>
        <taxon>Amphibia</taxon>
        <taxon>Batrachia</taxon>
        <taxon>Anura</taxon>
        <taxon>Neobatrachia</taxon>
        <taxon>Hyloidea</taxon>
        <taxon>Eleutherodactylidae</taxon>
        <taxon>Eleutherodactylinae</taxon>
        <taxon>Eleutherodactylus</taxon>
        <taxon>Eleutherodactylus</taxon>
    </lineage>
</organism>
<feature type="domain" description="OCEL" evidence="3">
    <location>
        <begin position="2"/>
        <end position="113"/>
    </location>
</feature>
<dbReference type="AlphaFoldDB" id="A0A8J6KBQ0"/>
<evidence type="ECO:0000313" key="4">
    <source>
        <dbReference type="EMBL" id="KAG9486381.1"/>
    </source>
</evidence>
<evidence type="ECO:0000256" key="1">
    <source>
        <dbReference type="ARBA" id="ARBA00009171"/>
    </source>
</evidence>
<dbReference type="InterPro" id="IPR031176">
    <property type="entry name" value="ELL/occludin"/>
</dbReference>
<dbReference type="PROSITE" id="PS51980">
    <property type="entry name" value="OCEL"/>
    <property type="match status" value="1"/>
</dbReference>
<dbReference type="EMBL" id="WNTK01000003">
    <property type="protein sequence ID" value="KAG9486381.1"/>
    <property type="molecule type" value="Genomic_DNA"/>
</dbReference>
<dbReference type="GO" id="GO:0032968">
    <property type="term" value="P:positive regulation of transcription elongation by RNA polymerase II"/>
    <property type="evidence" value="ECO:0007669"/>
    <property type="project" value="TreeGrafter"/>
</dbReference>
<dbReference type="PANTHER" id="PTHR23288">
    <property type="entry name" value="OCCLUDIN AND RNA POLYMERASE II ELONGATION FACTOR ELL"/>
    <property type="match status" value="1"/>
</dbReference>
<dbReference type="GO" id="GO:0042795">
    <property type="term" value="P:snRNA transcription by RNA polymerase II"/>
    <property type="evidence" value="ECO:0007669"/>
    <property type="project" value="TreeGrafter"/>
</dbReference>
<dbReference type="GO" id="GO:0008023">
    <property type="term" value="C:transcription elongation factor complex"/>
    <property type="evidence" value="ECO:0007669"/>
    <property type="project" value="TreeGrafter"/>
</dbReference>
<dbReference type="Pfam" id="PF07303">
    <property type="entry name" value="Occludin_ELL"/>
    <property type="match status" value="1"/>
</dbReference>
<protein>
    <recommendedName>
        <fullName evidence="3">OCEL domain-containing protein</fullName>
    </recommendedName>
</protein>
<proteinExistence type="inferred from homology"/>
<dbReference type="GO" id="GO:0000987">
    <property type="term" value="F:cis-regulatory region sequence-specific DNA binding"/>
    <property type="evidence" value="ECO:0007669"/>
    <property type="project" value="TreeGrafter"/>
</dbReference>
<accession>A0A8J6KBQ0</accession>
<comment type="similarity">
    <text evidence="1 2">Belongs to the ELL/occludin family.</text>
</comment>
<evidence type="ECO:0000259" key="3">
    <source>
        <dbReference type="PROSITE" id="PS51980"/>
    </source>
</evidence>
<keyword evidence="5" id="KW-1185">Reference proteome</keyword>
<dbReference type="PANTHER" id="PTHR23288:SF9">
    <property type="entry name" value="RNA POLYMERASE II ELONGATION FACTOR ELL"/>
    <property type="match status" value="1"/>
</dbReference>
<dbReference type="Gene3D" id="6.10.140.340">
    <property type="match status" value="1"/>
</dbReference>
<dbReference type="SUPFAM" id="SSF144292">
    <property type="entry name" value="occludin/ELL-like"/>
    <property type="match status" value="1"/>
</dbReference>
<sequence length="123" mass="14529">MPDYSLKYAAIASQEQRQSYKNDFNAEYNEYRDLHARIERITSRFTQLDSQLKQLCHGSEEYKTIHDQILQEYHKIKKVSLTKYVTSDLFLNPEPHVTPHVRVCAESFCKSSPLSDELHYWAS</sequence>
<gene>
    <name evidence="4" type="ORF">GDO78_006653</name>
</gene>
<dbReference type="Proteomes" id="UP000770717">
    <property type="component" value="Unassembled WGS sequence"/>
</dbReference>
<name>A0A8J6KBQ0_ELECQ</name>
<dbReference type="InterPro" id="IPR010844">
    <property type="entry name" value="Occludin_ELL"/>
</dbReference>
<evidence type="ECO:0000313" key="5">
    <source>
        <dbReference type="Proteomes" id="UP000770717"/>
    </source>
</evidence>